<reference evidence="18 19" key="1">
    <citation type="submission" date="2014-04" db="EMBL/GenBank/DDBJ databases">
        <authorList>
            <consortium name="DOE Joint Genome Institute"/>
            <person name="Kuo A."/>
            <person name="Kohler A."/>
            <person name="Nagy L.G."/>
            <person name="Floudas D."/>
            <person name="Copeland A."/>
            <person name="Barry K.W."/>
            <person name="Cichocki N."/>
            <person name="Veneault-Fourrey C."/>
            <person name="LaButti K."/>
            <person name="Lindquist E.A."/>
            <person name="Lipzen A."/>
            <person name="Lundell T."/>
            <person name="Morin E."/>
            <person name="Murat C."/>
            <person name="Sun H."/>
            <person name="Tunlid A."/>
            <person name="Henrissat B."/>
            <person name="Grigoriev I.V."/>
            <person name="Hibbett D.S."/>
            <person name="Martin F."/>
            <person name="Nordberg H.P."/>
            <person name="Cantor M.N."/>
            <person name="Hua S.X."/>
        </authorList>
    </citation>
    <scope>NUCLEOTIDE SEQUENCE [LARGE SCALE GENOMIC DNA]</scope>
    <source>
        <strain evidence="18 19">LaAM-08-1</strain>
    </source>
</reference>
<reference evidence="19" key="2">
    <citation type="submission" date="2015-01" db="EMBL/GenBank/DDBJ databases">
        <title>Evolutionary Origins and Diversification of the Mycorrhizal Mutualists.</title>
        <authorList>
            <consortium name="DOE Joint Genome Institute"/>
            <consortium name="Mycorrhizal Genomics Consortium"/>
            <person name="Kohler A."/>
            <person name="Kuo A."/>
            <person name="Nagy L.G."/>
            <person name="Floudas D."/>
            <person name="Copeland A."/>
            <person name="Barry K.W."/>
            <person name="Cichocki N."/>
            <person name="Veneault-Fourrey C."/>
            <person name="LaButti K."/>
            <person name="Lindquist E.A."/>
            <person name="Lipzen A."/>
            <person name="Lundell T."/>
            <person name="Morin E."/>
            <person name="Murat C."/>
            <person name="Riley R."/>
            <person name="Ohm R."/>
            <person name="Sun H."/>
            <person name="Tunlid A."/>
            <person name="Henrissat B."/>
            <person name="Grigoriev I.V."/>
            <person name="Hibbett D.S."/>
            <person name="Martin F."/>
        </authorList>
    </citation>
    <scope>NUCLEOTIDE SEQUENCE [LARGE SCALE GENOMIC DNA]</scope>
    <source>
        <strain evidence="19">LaAM-08-1</strain>
    </source>
</reference>
<dbReference type="STRING" id="1095629.A0A0C9WR79"/>
<dbReference type="InterPro" id="IPR006073">
    <property type="entry name" value="GTP-bd"/>
</dbReference>
<dbReference type="GO" id="GO:0016787">
    <property type="term" value="F:hydrolase activity"/>
    <property type="evidence" value="ECO:0007669"/>
    <property type="project" value="UniProtKB-KW"/>
</dbReference>
<dbReference type="InterPro" id="IPR045058">
    <property type="entry name" value="GIMA/IAN/Toc"/>
</dbReference>
<dbReference type="AlphaFoldDB" id="A0A0C9WR79"/>
<evidence type="ECO:0000256" key="10">
    <source>
        <dbReference type="ARBA" id="ARBA00022842"/>
    </source>
</evidence>
<dbReference type="GO" id="GO:0046872">
    <property type="term" value="F:metal ion binding"/>
    <property type="evidence" value="ECO:0007669"/>
    <property type="project" value="UniProtKB-KW"/>
</dbReference>
<keyword evidence="9" id="KW-1002">Plastid outer membrane</keyword>
<evidence type="ECO:0000256" key="14">
    <source>
        <dbReference type="ARBA" id="ARBA00024013"/>
    </source>
</evidence>
<dbReference type="InterPro" id="IPR027417">
    <property type="entry name" value="P-loop_NTPase"/>
</dbReference>
<comment type="subcellular location">
    <subcellularLocation>
        <location evidence="2">Membrane</location>
        <topology evidence="2">Single-pass membrane protein</topology>
    </subcellularLocation>
    <subcellularLocation>
        <location evidence="14">Plastid</location>
        <location evidence="14">Chloroplast outer membrane</location>
    </subcellularLocation>
</comment>
<evidence type="ECO:0000256" key="7">
    <source>
        <dbReference type="ARBA" id="ARBA00022723"/>
    </source>
</evidence>
<comment type="cofactor">
    <cofactor evidence="1">
        <name>Mg(2+)</name>
        <dbReference type="ChEBI" id="CHEBI:18420"/>
    </cofactor>
</comment>
<evidence type="ECO:0000256" key="2">
    <source>
        <dbReference type="ARBA" id="ARBA00004167"/>
    </source>
</evidence>
<dbReference type="SUPFAM" id="SSF52540">
    <property type="entry name" value="P-loop containing nucleoside triphosphate hydrolases"/>
    <property type="match status" value="1"/>
</dbReference>
<keyword evidence="13" id="KW-0472">Membrane</keyword>
<evidence type="ECO:0000256" key="13">
    <source>
        <dbReference type="ARBA" id="ARBA00023136"/>
    </source>
</evidence>
<evidence type="ECO:0000256" key="4">
    <source>
        <dbReference type="ARBA" id="ARBA00022528"/>
    </source>
</evidence>
<evidence type="ECO:0000256" key="11">
    <source>
        <dbReference type="ARBA" id="ARBA00022927"/>
    </source>
</evidence>
<name>A0A0C9WR79_9AGAR</name>
<dbReference type="HOGENOM" id="CLU_018003_1_3_1"/>
<evidence type="ECO:0000256" key="3">
    <source>
        <dbReference type="ARBA" id="ARBA00022448"/>
    </source>
</evidence>
<dbReference type="Pfam" id="PF01926">
    <property type="entry name" value="MMR_HSR1"/>
    <property type="match status" value="1"/>
</dbReference>
<evidence type="ECO:0000256" key="15">
    <source>
        <dbReference type="SAM" id="Coils"/>
    </source>
</evidence>
<keyword evidence="7" id="KW-0479">Metal-binding</keyword>
<dbReference type="PANTHER" id="PTHR10903:SF135">
    <property type="entry name" value="TRANSLOCASE OF CHLOROPLAST 120, CHLOROPLASTIC-RELATED"/>
    <property type="match status" value="1"/>
</dbReference>
<keyword evidence="3" id="KW-0813">Transport</keyword>
<feature type="region of interest" description="Disordered" evidence="16">
    <location>
        <begin position="1"/>
        <end position="52"/>
    </location>
</feature>
<evidence type="ECO:0000256" key="9">
    <source>
        <dbReference type="ARBA" id="ARBA00022805"/>
    </source>
</evidence>
<accession>A0A0C9WR79</accession>
<gene>
    <name evidence="18" type="ORF">K443DRAFT_684183</name>
</gene>
<sequence length="474" mass="51683">MSQNSEAPTKNGVGEATPSFASTVPELKSWSDSESDLESDPGDSASVGAEAGAPVQQKSVTVLLMGMTGTGKSSFIRLLTGNKEIKIGKSIEPETSDISTYDFAQNDELEVTMVDTPGFDDNRAHMSDSKLLQDLIEFLLKRRNAKTVNGLIYLHRISDVRFGGTATRNLRMFSRLCGPDAMKNVVILTTRWDETRRDVAEKTETDLMNGHFKEFVNNGAKLLRHDNTAVSARNVISSILDLPPIGEIKVVNEIVGGRSLAETDAGRELDSQLTQLKTQHVEDINGLRDQYKAARLAQDEEQQAEIKRLRDELLAKLEKVDKDKKNLEGMKEWTFASHGAQIGSNIPFVPSVIGTMVGGAVGAVADHRARKKQQAKLRRAQSHRAAAGGGVVDEGEKETEEVEVEQVEDLTFKAQASRIGANIPFVPSVIGSLAGEALGTVADYRKGTKDKAKAKREQGQTTDPVAWFKGKLPL</sequence>
<keyword evidence="19" id="KW-1185">Reference proteome</keyword>
<dbReference type="SUPFAM" id="SSF58100">
    <property type="entry name" value="Bacterial hemolysins"/>
    <property type="match status" value="1"/>
</dbReference>
<dbReference type="Proteomes" id="UP000054477">
    <property type="component" value="Unassembled WGS sequence"/>
</dbReference>
<keyword evidence="11" id="KW-0653">Protein transport</keyword>
<keyword evidence="5" id="KW-0934">Plastid</keyword>
<dbReference type="OrthoDB" id="8954335at2759"/>
<keyword evidence="8" id="KW-0378">Hydrolase</keyword>
<feature type="domain" description="G" evidence="17">
    <location>
        <begin position="62"/>
        <end position="141"/>
    </location>
</feature>
<evidence type="ECO:0000313" key="19">
    <source>
        <dbReference type="Proteomes" id="UP000054477"/>
    </source>
</evidence>
<dbReference type="EMBL" id="KN838820">
    <property type="protein sequence ID" value="KIJ93865.1"/>
    <property type="molecule type" value="Genomic_DNA"/>
</dbReference>
<evidence type="ECO:0000256" key="8">
    <source>
        <dbReference type="ARBA" id="ARBA00022801"/>
    </source>
</evidence>
<evidence type="ECO:0000256" key="1">
    <source>
        <dbReference type="ARBA" id="ARBA00001946"/>
    </source>
</evidence>
<keyword evidence="15" id="KW-0175">Coiled coil</keyword>
<dbReference type="GO" id="GO:0015031">
    <property type="term" value="P:protein transport"/>
    <property type="evidence" value="ECO:0007669"/>
    <property type="project" value="UniProtKB-KW"/>
</dbReference>
<keyword evidence="12" id="KW-1133">Transmembrane helix</keyword>
<dbReference type="GO" id="GO:0005525">
    <property type="term" value="F:GTP binding"/>
    <property type="evidence" value="ECO:0007669"/>
    <property type="project" value="InterPro"/>
</dbReference>
<evidence type="ECO:0000256" key="12">
    <source>
        <dbReference type="ARBA" id="ARBA00022989"/>
    </source>
</evidence>
<dbReference type="PANTHER" id="PTHR10903">
    <property type="entry name" value="GTPASE, IMAP FAMILY MEMBER-RELATED"/>
    <property type="match status" value="1"/>
</dbReference>
<proteinExistence type="predicted"/>
<feature type="coiled-coil region" evidence="15">
    <location>
        <begin position="296"/>
        <end position="330"/>
    </location>
</feature>
<keyword evidence="6" id="KW-0812">Transmembrane</keyword>
<evidence type="ECO:0000256" key="5">
    <source>
        <dbReference type="ARBA" id="ARBA00022640"/>
    </source>
</evidence>
<evidence type="ECO:0000313" key="18">
    <source>
        <dbReference type="EMBL" id="KIJ93865.1"/>
    </source>
</evidence>
<organism evidence="18 19">
    <name type="scientific">Laccaria amethystina LaAM-08-1</name>
    <dbReference type="NCBI Taxonomy" id="1095629"/>
    <lineage>
        <taxon>Eukaryota</taxon>
        <taxon>Fungi</taxon>
        <taxon>Dikarya</taxon>
        <taxon>Basidiomycota</taxon>
        <taxon>Agaricomycotina</taxon>
        <taxon>Agaricomycetes</taxon>
        <taxon>Agaricomycetidae</taxon>
        <taxon>Agaricales</taxon>
        <taxon>Agaricineae</taxon>
        <taxon>Hydnangiaceae</taxon>
        <taxon>Laccaria</taxon>
    </lineage>
</organism>
<dbReference type="GO" id="GO:0016020">
    <property type="term" value="C:membrane"/>
    <property type="evidence" value="ECO:0007669"/>
    <property type="project" value="UniProtKB-SubCell"/>
</dbReference>
<keyword evidence="4" id="KW-0150">Chloroplast</keyword>
<protein>
    <recommendedName>
        <fullName evidence="17">G domain-containing protein</fullName>
    </recommendedName>
</protein>
<keyword evidence="10" id="KW-0460">Magnesium</keyword>
<evidence type="ECO:0000256" key="16">
    <source>
        <dbReference type="SAM" id="MobiDB-lite"/>
    </source>
</evidence>
<evidence type="ECO:0000256" key="6">
    <source>
        <dbReference type="ARBA" id="ARBA00022692"/>
    </source>
</evidence>
<evidence type="ECO:0000259" key="17">
    <source>
        <dbReference type="Pfam" id="PF01926"/>
    </source>
</evidence>
<dbReference type="Gene3D" id="3.40.50.300">
    <property type="entry name" value="P-loop containing nucleotide triphosphate hydrolases"/>
    <property type="match status" value="1"/>
</dbReference>